<keyword evidence="1" id="KW-0472">Membrane</keyword>
<feature type="transmembrane region" description="Helical" evidence="1">
    <location>
        <begin position="88"/>
        <end position="110"/>
    </location>
</feature>
<sequence length="122" mass="13827">MACFTAAIAELAVVAVIKKRVEKKEKLMGVKEGKIALSVKLSWLMNLLWGGIFLLAIEHIWHGEIVPWFPFLTAMQNPQDTKMMLEEILTIGGCIDLFIPFVWFIACVFIDKMTFHKGLKCA</sequence>
<evidence type="ECO:0000256" key="1">
    <source>
        <dbReference type="SAM" id="Phobius"/>
    </source>
</evidence>
<evidence type="ECO:0000313" key="3">
    <source>
        <dbReference type="Proteomes" id="UP000192902"/>
    </source>
</evidence>
<keyword evidence="1" id="KW-0812">Transmembrane</keyword>
<accession>A0A1W6BWF6</accession>
<dbReference type="Proteomes" id="UP000192902">
    <property type="component" value="Chromosome"/>
</dbReference>
<gene>
    <name evidence="2" type="ORF">CCUN_0805</name>
</gene>
<protein>
    <submittedName>
        <fullName evidence="2">Putative membrane protein</fullName>
    </submittedName>
</protein>
<dbReference type="RefSeq" id="WP_035175946.1">
    <property type="nucleotide sequence ID" value="NZ_CP020867.1"/>
</dbReference>
<organism evidence="2 3">
    <name type="scientific">Campylobacter cuniculorum DSM 23162 = LMG 24588</name>
    <dbReference type="NCBI Taxonomy" id="1121267"/>
    <lineage>
        <taxon>Bacteria</taxon>
        <taxon>Pseudomonadati</taxon>
        <taxon>Campylobacterota</taxon>
        <taxon>Epsilonproteobacteria</taxon>
        <taxon>Campylobacterales</taxon>
        <taxon>Campylobacteraceae</taxon>
        <taxon>Campylobacter</taxon>
    </lineage>
</organism>
<evidence type="ECO:0000313" key="2">
    <source>
        <dbReference type="EMBL" id="ARJ56422.1"/>
    </source>
</evidence>
<keyword evidence="1" id="KW-1133">Transmembrane helix</keyword>
<dbReference type="KEGG" id="ccun:CCUN_0805"/>
<proteinExistence type="predicted"/>
<feature type="transmembrane region" description="Helical" evidence="1">
    <location>
        <begin position="41"/>
        <end position="61"/>
    </location>
</feature>
<dbReference type="AlphaFoldDB" id="A0A1W6BWF6"/>
<dbReference type="eggNOG" id="ENOG5032SXN">
    <property type="taxonomic scope" value="Bacteria"/>
</dbReference>
<dbReference type="EMBL" id="CP020867">
    <property type="protein sequence ID" value="ARJ56422.1"/>
    <property type="molecule type" value="Genomic_DNA"/>
</dbReference>
<dbReference type="OrthoDB" id="1770784at2"/>
<name>A0A1W6BWF6_9BACT</name>
<reference evidence="2 3" key="1">
    <citation type="submission" date="2017-04" db="EMBL/GenBank/DDBJ databases">
        <title>Complete genome sequence of the Campylobacter cuniculorum type strain LMG24588.</title>
        <authorList>
            <person name="Miller W.G."/>
            <person name="Yee E."/>
            <person name="Revez J."/>
            <person name="Bono J.L."/>
            <person name="Rossi M."/>
        </authorList>
    </citation>
    <scope>NUCLEOTIDE SEQUENCE [LARGE SCALE GENOMIC DNA]</scope>
    <source>
        <strain evidence="2 3">LMG 24588</strain>
    </source>
</reference>